<dbReference type="SMART" id="SM00177">
    <property type="entry name" value="ARF"/>
    <property type="match status" value="1"/>
</dbReference>
<feature type="binding site" evidence="12">
    <location>
        <position position="39"/>
    </location>
    <ligand>
        <name>GTP</name>
        <dbReference type="ChEBI" id="CHEBI:37565"/>
    </ligand>
</feature>
<dbReference type="eggNOG" id="KOG0077">
    <property type="taxonomic scope" value="Eukaryota"/>
</dbReference>
<dbReference type="OrthoDB" id="15478at2759"/>
<dbReference type="GO" id="GO:0005783">
    <property type="term" value="C:endoplasmic reticulum"/>
    <property type="evidence" value="ECO:0007669"/>
    <property type="project" value="UniProtKB-SubCell"/>
</dbReference>
<dbReference type="GO" id="GO:0016192">
    <property type="term" value="P:vesicle-mediated transport"/>
    <property type="evidence" value="ECO:0007669"/>
    <property type="project" value="UniProtKB-KW"/>
</dbReference>
<dbReference type="NCBIfam" id="TIGR00231">
    <property type="entry name" value="small_GTP"/>
    <property type="match status" value="1"/>
</dbReference>
<feature type="binding site" evidence="12">
    <location>
        <position position="136"/>
    </location>
    <ligand>
        <name>GTP</name>
        <dbReference type="ChEBI" id="CHEBI:37565"/>
    </ligand>
</feature>
<feature type="binding site" evidence="12">
    <location>
        <position position="38"/>
    </location>
    <ligand>
        <name>GTP</name>
        <dbReference type="ChEBI" id="CHEBI:37565"/>
    </ligand>
</feature>
<evidence type="ECO:0000256" key="15">
    <source>
        <dbReference type="RuleBase" id="RU003926"/>
    </source>
</evidence>
<dbReference type="GO" id="GO:0006886">
    <property type="term" value="P:intracellular protein transport"/>
    <property type="evidence" value="ECO:0007669"/>
    <property type="project" value="InterPro"/>
</dbReference>
<feature type="binding site" evidence="12">
    <location>
        <position position="182"/>
    </location>
    <ligand>
        <name>GTP</name>
        <dbReference type="ChEBI" id="CHEBI:37565"/>
    </ligand>
</feature>
<dbReference type="EMBL" id="GG738863">
    <property type="protein sequence ID" value="EFC45421.1"/>
    <property type="molecule type" value="Genomic_DNA"/>
</dbReference>
<dbReference type="STRING" id="5762.D2VCI4"/>
<evidence type="ECO:0000256" key="5">
    <source>
        <dbReference type="ARBA" id="ARBA00022741"/>
    </source>
</evidence>
<dbReference type="PRINTS" id="PR00328">
    <property type="entry name" value="SAR1GTPBP"/>
</dbReference>
<dbReference type="KEGG" id="ngr:NAEGRDRAFT_33015"/>
<feature type="binding site" evidence="13">
    <location>
        <position position="80"/>
    </location>
    <ligand>
        <name>GTP</name>
        <dbReference type="ChEBI" id="CHEBI:37565"/>
    </ligand>
</feature>
<evidence type="ECO:0000256" key="10">
    <source>
        <dbReference type="ARBA" id="ARBA00023134"/>
    </source>
</evidence>
<dbReference type="RefSeq" id="XP_002678165.1">
    <property type="nucleotide sequence ID" value="XM_002678119.1"/>
</dbReference>
<sequence>MSSFFSWILNYCSDLLKLLGLMSSVKGKIIFLGLDNAGKTTLLHKLKSNLIGAYQSTTTPNKESIEISSTCSVEAIDMGGHDLARQLWKQYCIDVNGIVFIVDSMDRKRSQVAAKELAKILNDPDLANVPVVILGNKVDNPQAMSEFELCCTMGVSHLRTGPTKGVNESNPQRPLEVFMTSIINEFNITESIEWLVSKIK</sequence>
<evidence type="ECO:0000256" key="6">
    <source>
        <dbReference type="ARBA" id="ARBA00022824"/>
    </source>
</evidence>
<dbReference type="PROSITE" id="PS51417">
    <property type="entry name" value="ARF"/>
    <property type="match status" value="1"/>
</dbReference>
<protein>
    <submittedName>
        <fullName evidence="16">ARF/SAR family small GTPase</fullName>
    </submittedName>
</protein>
<evidence type="ECO:0000256" key="4">
    <source>
        <dbReference type="ARBA" id="ARBA00022448"/>
    </source>
</evidence>
<evidence type="ECO:0000256" key="3">
    <source>
        <dbReference type="ARBA" id="ARBA00007507"/>
    </source>
</evidence>
<feature type="binding site" evidence="14">
    <location>
        <position position="40"/>
    </location>
    <ligand>
        <name>Mg(2+)</name>
        <dbReference type="ChEBI" id="CHEBI:18420"/>
    </ligand>
</feature>
<feature type="binding site" evidence="12">
    <location>
        <position position="36"/>
    </location>
    <ligand>
        <name>GTP</name>
        <dbReference type="ChEBI" id="CHEBI:37565"/>
    </ligand>
</feature>
<organism evidence="17">
    <name type="scientific">Naegleria gruberi</name>
    <name type="common">Amoeba</name>
    <dbReference type="NCBI Taxonomy" id="5762"/>
    <lineage>
        <taxon>Eukaryota</taxon>
        <taxon>Discoba</taxon>
        <taxon>Heterolobosea</taxon>
        <taxon>Tetramitia</taxon>
        <taxon>Eutetramitia</taxon>
        <taxon>Vahlkampfiidae</taxon>
        <taxon>Naegleria</taxon>
    </lineage>
</organism>
<dbReference type="SMART" id="SM00178">
    <property type="entry name" value="SAR"/>
    <property type="match status" value="1"/>
</dbReference>
<dbReference type="GO" id="GO:0005794">
    <property type="term" value="C:Golgi apparatus"/>
    <property type="evidence" value="ECO:0007669"/>
    <property type="project" value="UniProtKB-SubCell"/>
</dbReference>
<dbReference type="SUPFAM" id="SSF52540">
    <property type="entry name" value="P-loop containing nucleoside triphosphate hydrolases"/>
    <property type="match status" value="1"/>
</dbReference>
<dbReference type="PANTHER" id="PTHR45684">
    <property type="entry name" value="RE74312P"/>
    <property type="match status" value="1"/>
</dbReference>
<evidence type="ECO:0000256" key="9">
    <source>
        <dbReference type="ARBA" id="ARBA00023034"/>
    </source>
</evidence>
<keyword evidence="11" id="KW-0460">Magnesium</keyword>
<keyword evidence="7 15" id="KW-0931">ER-Golgi transport</keyword>
<dbReference type="Proteomes" id="UP000006671">
    <property type="component" value="Unassembled WGS sequence"/>
</dbReference>
<evidence type="ECO:0000256" key="13">
    <source>
        <dbReference type="PIRSR" id="PIRSR606689-1"/>
    </source>
</evidence>
<accession>D2VCI4</accession>
<feature type="binding site" evidence="13">
    <location>
        <begin position="33"/>
        <end position="40"/>
    </location>
    <ligand>
        <name>GTP</name>
        <dbReference type="ChEBI" id="CHEBI:37565"/>
    </ligand>
</feature>
<evidence type="ECO:0000256" key="12">
    <source>
        <dbReference type="PIRSR" id="PIRSR606687-2"/>
    </source>
</evidence>
<feature type="binding site" evidence="12">
    <location>
        <position position="40"/>
    </location>
    <ligand>
        <name>GTP</name>
        <dbReference type="ChEBI" id="CHEBI:37565"/>
    </ligand>
</feature>
<feature type="binding site" evidence="12">
    <location>
        <position position="183"/>
    </location>
    <ligand>
        <name>GTP</name>
        <dbReference type="ChEBI" id="CHEBI:37565"/>
    </ligand>
</feature>
<keyword evidence="10 13" id="KW-0342">GTP-binding</keyword>
<evidence type="ECO:0000256" key="1">
    <source>
        <dbReference type="ARBA" id="ARBA00004240"/>
    </source>
</evidence>
<dbReference type="AlphaFoldDB" id="D2VCI4"/>
<dbReference type="InParanoid" id="D2VCI4"/>
<gene>
    <name evidence="16" type="ORF">NAEGRDRAFT_33015</name>
</gene>
<dbReference type="InterPro" id="IPR027417">
    <property type="entry name" value="P-loop_NTPase"/>
</dbReference>
<comment type="subcellular location">
    <subcellularLocation>
        <location evidence="1">Endoplasmic reticulum</location>
    </subcellularLocation>
    <subcellularLocation>
        <location evidence="2">Golgi apparatus</location>
    </subcellularLocation>
</comment>
<keyword evidence="8 15" id="KW-0653">Protein transport</keyword>
<keyword evidence="5 12" id="KW-0547">Nucleotide-binding</keyword>
<evidence type="ECO:0000256" key="11">
    <source>
        <dbReference type="PIRSR" id="PIRSR606687-1"/>
    </source>
</evidence>
<evidence type="ECO:0000313" key="16">
    <source>
        <dbReference type="EMBL" id="EFC45421.1"/>
    </source>
</evidence>
<keyword evidence="4 15" id="KW-0813">Transport</keyword>
<dbReference type="PROSITE" id="PS51422">
    <property type="entry name" value="SAR1"/>
    <property type="match status" value="1"/>
</dbReference>
<feature type="binding site" evidence="13">
    <location>
        <begin position="136"/>
        <end position="139"/>
    </location>
    <ligand>
        <name>GTP</name>
        <dbReference type="ChEBI" id="CHEBI:37565"/>
    </ligand>
</feature>
<feature type="binding site" evidence="12">
    <location>
        <position position="41"/>
    </location>
    <ligand>
        <name>GTP</name>
        <dbReference type="ChEBI" id="CHEBI:37565"/>
    </ligand>
</feature>
<evidence type="ECO:0000256" key="14">
    <source>
        <dbReference type="PIRSR" id="PIRSR606689-2"/>
    </source>
</evidence>
<dbReference type="InterPro" id="IPR006687">
    <property type="entry name" value="Small_GTPase_SAR1"/>
</dbReference>
<feature type="binding site" evidence="12">
    <location>
        <position position="139"/>
    </location>
    <ligand>
        <name>GTP</name>
        <dbReference type="ChEBI" id="CHEBI:37565"/>
    </ligand>
</feature>
<keyword evidence="11" id="KW-0479">Metal-binding</keyword>
<dbReference type="InterPro" id="IPR006689">
    <property type="entry name" value="Small_GTPase_ARF/SAR"/>
</dbReference>
<evidence type="ECO:0000313" key="17">
    <source>
        <dbReference type="Proteomes" id="UP000006671"/>
    </source>
</evidence>
<evidence type="ECO:0000256" key="8">
    <source>
        <dbReference type="ARBA" id="ARBA00022927"/>
    </source>
</evidence>
<keyword evidence="9 15" id="KW-0333">Golgi apparatus</keyword>
<dbReference type="GO" id="GO:0003924">
    <property type="term" value="F:GTPase activity"/>
    <property type="evidence" value="ECO:0007669"/>
    <property type="project" value="InterPro"/>
</dbReference>
<dbReference type="VEuPathDB" id="AmoebaDB:NAEGRDRAFT_33015"/>
<feature type="binding site" evidence="12">
    <location>
        <position position="137"/>
    </location>
    <ligand>
        <name>GTP</name>
        <dbReference type="ChEBI" id="CHEBI:37565"/>
    </ligand>
</feature>
<dbReference type="GeneID" id="8850429"/>
<keyword evidence="6 15" id="KW-0256">Endoplasmic reticulum</keyword>
<dbReference type="GO" id="GO:0046872">
    <property type="term" value="F:metal ion binding"/>
    <property type="evidence" value="ECO:0007669"/>
    <property type="project" value="UniProtKB-KW"/>
</dbReference>
<keyword evidence="17" id="KW-1185">Reference proteome</keyword>
<proteinExistence type="inferred from homology"/>
<comment type="similarity">
    <text evidence="3 15">Belongs to the small GTPase superfamily. SAR1 family.</text>
</comment>
<reference evidence="16 17" key="1">
    <citation type="journal article" date="2010" name="Cell">
        <title>The genome of Naegleria gruberi illuminates early eukaryotic versatility.</title>
        <authorList>
            <person name="Fritz-Laylin L.K."/>
            <person name="Prochnik S.E."/>
            <person name="Ginger M.L."/>
            <person name="Dacks J.B."/>
            <person name="Carpenter M.L."/>
            <person name="Field M.C."/>
            <person name="Kuo A."/>
            <person name="Paredez A."/>
            <person name="Chapman J."/>
            <person name="Pham J."/>
            <person name="Shu S."/>
            <person name="Neupane R."/>
            <person name="Cipriano M."/>
            <person name="Mancuso J."/>
            <person name="Tu H."/>
            <person name="Salamov A."/>
            <person name="Lindquist E."/>
            <person name="Shapiro H."/>
            <person name="Lucas S."/>
            <person name="Grigoriev I.V."/>
            <person name="Cande W.Z."/>
            <person name="Fulton C."/>
            <person name="Rokhsar D.S."/>
            <person name="Dawson S.C."/>
        </authorList>
    </citation>
    <scope>NUCLEOTIDE SEQUENCE [LARGE SCALE GENOMIC DNA]</scope>
    <source>
        <strain evidence="16 17">NEG-M</strain>
    </source>
</reference>
<dbReference type="OMA" id="ARRMWRE"/>
<name>D2VCI4_NAEGR</name>
<evidence type="ECO:0000256" key="7">
    <source>
        <dbReference type="ARBA" id="ARBA00022892"/>
    </source>
</evidence>
<feature type="binding site" evidence="11">
    <location>
        <position position="35"/>
    </location>
    <ligand>
        <name>Mg(2+)</name>
        <dbReference type="ChEBI" id="CHEBI:18420"/>
    </ligand>
</feature>
<feature type="binding site" evidence="14">
    <location>
        <position position="57"/>
    </location>
    <ligand>
        <name>Mg(2+)</name>
        <dbReference type="ChEBI" id="CHEBI:18420"/>
    </ligand>
</feature>
<dbReference type="GO" id="GO:0005525">
    <property type="term" value="F:GTP binding"/>
    <property type="evidence" value="ECO:0007669"/>
    <property type="project" value="UniProtKB-KW"/>
</dbReference>
<dbReference type="Gene3D" id="3.40.50.300">
    <property type="entry name" value="P-loop containing nucleotide triphosphate hydrolases"/>
    <property type="match status" value="1"/>
</dbReference>
<evidence type="ECO:0000256" key="2">
    <source>
        <dbReference type="ARBA" id="ARBA00004555"/>
    </source>
</evidence>
<dbReference type="InterPro" id="IPR005225">
    <property type="entry name" value="Small_GTP-bd"/>
</dbReference>
<dbReference type="Pfam" id="PF00025">
    <property type="entry name" value="Arf"/>
    <property type="match status" value="1"/>
</dbReference>